<evidence type="ECO:0000313" key="3">
    <source>
        <dbReference type="EMBL" id="HIQ72173.1"/>
    </source>
</evidence>
<reference evidence="3" key="2">
    <citation type="journal article" date="2021" name="PeerJ">
        <title>Extensive microbial diversity within the chicken gut microbiome revealed by metagenomics and culture.</title>
        <authorList>
            <person name="Gilroy R."/>
            <person name="Ravi A."/>
            <person name="Getino M."/>
            <person name="Pursley I."/>
            <person name="Horton D.L."/>
            <person name="Alikhan N.F."/>
            <person name="Baker D."/>
            <person name="Gharbi K."/>
            <person name="Hall N."/>
            <person name="Watson M."/>
            <person name="Adriaenssens E.M."/>
            <person name="Foster-Nyarko E."/>
            <person name="Jarju S."/>
            <person name="Secka A."/>
            <person name="Antonio M."/>
            <person name="Oren A."/>
            <person name="Chaudhuri R.R."/>
            <person name="La Ragione R."/>
            <person name="Hildebrand F."/>
            <person name="Pallen M.J."/>
        </authorList>
    </citation>
    <scope>NUCLEOTIDE SEQUENCE</scope>
    <source>
        <strain evidence="3">ChiSxjej2B14-6234</strain>
    </source>
</reference>
<feature type="domain" description="SH3b" evidence="2">
    <location>
        <begin position="175"/>
        <end position="242"/>
    </location>
</feature>
<dbReference type="EMBL" id="DVFJ01000029">
    <property type="protein sequence ID" value="HIQ72173.1"/>
    <property type="molecule type" value="Genomic_DNA"/>
</dbReference>
<dbReference type="PANTHER" id="PTHR34408:SF1">
    <property type="entry name" value="GLYCOSYL HYDROLASE FAMILY 19 DOMAIN-CONTAINING PROTEIN HI_1415"/>
    <property type="match status" value="1"/>
</dbReference>
<comment type="caution">
    <text evidence="3">The sequence shown here is derived from an EMBL/GenBank/DDBJ whole genome shotgun (WGS) entry which is preliminary data.</text>
</comment>
<dbReference type="InterPro" id="IPR003646">
    <property type="entry name" value="SH3-like_bac-type"/>
</dbReference>
<feature type="domain" description="SH3b" evidence="2">
    <location>
        <begin position="28"/>
        <end position="91"/>
    </location>
</feature>
<feature type="domain" description="SH3b" evidence="2">
    <location>
        <begin position="475"/>
        <end position="536"/>
    </location>
</feature>
<feature type="domain" description="SH3b" evidence="2">
    <location>
        <begin position="252"/>
        <end position="324"/>
    </location>
</feature>
<name>A0A9D0ZAV2_9FIRM</name>
<dbReference type="AlphaFoldDB" id="A0A9D0ZAV2"/>
<evidence type="ECO:0000259" key="2">
    <source>
        <dbReference type="SMART" id="SM00287"/>
    </source>
</evidence>
<gene>
    <name evidence="3" type="ORF">IAB73_08210</name>
</gene>
<dbReference type="Proteomes" id="UP000886887">
    <property type="component" value="Unassembled WGS sequence"/>
</dbReference>
<evidence type="ECO:0000256" key="1">
    <source>
        <dbReference type="SAM" id="SignalP"/>
    </source>
</evidence>
<keyword evidence="1" id="KW-0732">Signal</keyword>
<dbReference type="SMART" id="SM00287">
    <property type="entry name" value="SH3b"/>
    <property type="match status" value="5"/>
</dbReference>
<evidence type="ECO:0000313" key="4">
    <source>
        <dbReference type="Proteomes" id="UP000886887"/>
    </source>
</evidence>
<dbReference type="PROSITE" id="PS51257">
    <property type="entry name" value="PROKAR_LIPOPROTEIN"/>
    <property type="match status" value="1"/>
</dbReference>
<organism evidence="3 4">
    <name type="scientific">Candidatus Onthenecus intestinigallinarum</name>
    <dbReference type="NCBI Taxonomy" id="2840875"/>
    <lineage>
        <taxon>Bacteria</taxon>
        <taxon>Bacillati</taxon>
        <taxon>Bacillota</taxon>
        <taxon>Clostridia</taxon>
        <taxon>Eubacteriales</taxon>
        <taxon>Candidatus Onthenecus</taxon>
    </lineage>
</organism>
<reference evidence="3" key="1">
    <citation type="submission" date="2020-10" db="EMBL/GenBank/DDBJ databases">
        <authorList>
            <person name="Gilroy R."/>
        </authorList>
    </citation>
    <scope>NUCLEOTIDE SEQUENCE</scope>
    <source>
        <strain evidence="3">ChiSxjej2B14-6234</strain>
    </source>
</reference>
<sequence length="537" mass="57536">MRKGLLCLVAALLGCLLAVGALADTVVIDNQNAAGGNKRLNLRTEPDTKSGTLGMLYDGAQAERLGETGEWSQISFGGQTGYVLTQYLITPEEAQAKGLAEGGAAKADVPLPMETLTLYSAPGSDADKAVAELPSGTELRILAFLDPWVYVKTQSEPVVEGYANSLYVCEAGAQQYVYVCAADPDKLASLRANPTETSKVVGSYYNGVQGVRLFSFQRDGWVRMRIGTVEGWMAAQDVADAPADRRELPYYPPIASISARRTELRAANSNSSDELLVCEAGESVEVLGKSEGGNWLHVRVYDGNPYGLTGLTGYVKAASVGRLESNSDGLYGVYAVVASTGEHTNLEPIFAEADASSEELGLYYQGVEVELLDLTLTAFAHVRAGGLEGYMQKTDITLRRGSVQEGDASTLPQAQVNAPNGITMRAQPEADALVTAAIEDGQTVSVLGVLGAWCCVRFDEKTGFVPRAQLTGDLAGYARTTEPQLALRVSPSTGANVIVRIPQGRRVLIVETDGQWKYVEYEGQFGYVMENYLDPVY</sequence>
<feature type="signal peptide" evidence="1">
    <location>
        <begin position="1"/>
        <end position="23"/>
    </location>
</feature>
<dbReference type="InterPro" id="IPR052354">
    <property type="entry name" value="Cell_Wall_Dynamics_Protein"/>
</dbReference>
<dbReference type="Gene3D" id="2.30.30.40">
    <property type="entry name" value="SH3 Domains"/>
    <property type="match status" value="3"/>
</dbReference>
<dbReference type="PANTHER" id="PTHR34408">
    <property type="entry name" value="FAMILY PROTEIN, PUTATIVE-RELATED"/>
    <property type="match status" value="1"/>
</dbReference>
<accession>A0A9D0ZAV2</accession>
<proteinExistence type="predicted"/>
<dbReference type="Pfam" id="PF08239">
    <property type="entry name" value="SH3_3"/>
    <property type="match status" value="2"/>
</dbReference>
<feature type="domain" description="SH3b" evidence="2">
    <location>
        <begin position="412"/>
        <end position="474"/>
    </location>
</feature>
<protein>
    <submittedName>
        <fullName evidence="3">SH3 domain-containing protein</fullName>
    </submittedName>
</protein>
<feature type="chain" id="PRO_5038757895" evidence="1">
    <location>
        <begin position="24"/>
        <end position="537"/>
    </location>
</feature>